<dbReference type="InterPro" id="IPR050260">
    <property type="entry name" value="FAD-bd_OxRdtase"/>
</dbReference>
<evidence type="ECO:0000256" key="3">
    <source>
        <dbReference type="ARBA" id="ARBA00022630"/>
    </source>
</evidence>
<evidence type="ECO:0000256" key="4">
    <source>
        <dbReference type="ARBA" id="ARBA00022827"/>
    </source>
</evidence>
<dbReference type="Pfam" id="PF07992">
    <property type="entry name" value="Pyr_redox_2"/>
    <property type="match status" value="1"/>
</dbReference>
<evidence type="ECO:0000259" key="5">
    <source>
        <dbReference type="Pfam" id="PF07992"/>
    </source>
</evidence>
<dbReference type="Gene3D" id="3.50.50.60">
    <property type="entry name" value="FAD/NAD(P)-binding domain"/>
    <property type="match status" value="2"/>
</dbReference>
<comment type="caution">
    <text evidence="7">The sequence shown here is derived from an EMBL/GenBank/DDBJ whole genome shotgun (WGS) entry which is preliminary data.</text>
</comment>
<gene>
    <name evidence="7" type="ORF">ACFOMG_06825</name>
</gene>
<evidence type="ECO:0000256" key="1">
    <source>
        <dbReference type="ARBA" id="ARBA00001974"/>
    </source>
</evidence>
<evidence type="ECO:0000313" key="8">
    <source>
        <dbReference type="Proteomes" id="UP001595722"/>
    </source>
</evidence>
<evidence type="ECO:0000256" key="2">
    <source>
        <dbReference type="ARBA" id="ARBA00006442"/>
    </source>
</evidence>
<comment type="similarity">
    <text evidence="2">Belongs to the FAD-dependent oxidoreductase family.</text>
</comment>
<dbReference type="PANTHER" id="PTHR43429:SF3">
    <property type="entry name" value="NITRITE REDUCTASE [NAD(P)H]"/>
    <property type="match status" value="1"/>
</dbReference>
<accession>A0ABV7VS68</accession>
<dbReference type="InterPro" id="IPR041575">
    <property type="entry name" value="Rubredoxin_C"/>
</dbReference>
<keyword evidence="4" id="KW-0274">FAD</keyword>
<dbReference type="Proteomes" id="UP001595722">
    <property type="component" value="Unassembled WGS sequence"/>
</dbReference>
<name>A0ABV7VS68_9GAMM</name>
<dbReference type="InterPro" id="IPR036188">
    <property type="entry name" value="FAD/NAD-bd_sf"/>
</dbReference>
<evidence type="ECO:0000313" key="7">
    <source>
        <dbReference type="EMBL" id="MFC3679823.1"/>
    </source>
</evidence>
<reference evidence="8" key="1">
    <citation type="journal article" date="2019" name="Int. J. Syst. Evol. Microbiol.">
        <title>The Global Catalogue of Microorganisms (GCM) 10K type strain sequencing project: providing services to taxonomists for standard genome sequencing and annotation.</title>
        <authorList>
            <consortium name="The Broad Institute Genomics Platform"/>
            <consortium name="The Broad Institute Genome Sequencing Center for Infectious Disease"/>
            <person name="Wu L."/>
            <person name="Ma J."/>
        </authorList>
    </citation>
    <scope>NUCLEOTIDE SEQUENCE [LARGE SCALE GENOMIC DNA]</scope>
    <source>
        <strain evidence="8">KCTC 42424</strain>
    </source>
</reference>
<dbReference type="InterPro" id="IPR016156">
    <property type="entry name" value="FAD/NAD-linked_Rdtase_dimer_sf"/>
</dbReference>
<keyword evidence="8" id="KW-1185">Reference proteome</keyword>
<keyword evidence="3" id="KW-0285">Flavoprotein</keyword>
<dbReference type="PRINTS" id="PR00368">
    <property type="entry name" value="FADPNR"/>
</dbReference>
<proteinExistence type="inferred from homology"/>
<dbReference type="Pfam" id="PF18267">
    <property type="entry name" value="Rubredoxin_C"/>
    <property type="match status" value="1"/>
</dbReference>
<dbReference type="PRINTS" id="PR00411">
    <property type="entry name" value="PNDRDTASEI"/>
</dbReference>
<organism evidence="7 8">
    <name type="scientific">Bacterioplanoides pacificum</name>
    <dbReference type="NCBI Taxonomy" id="1171596"/>
    <lineage>
        <taxon>Bacteria</taxon>
        <taxon>Pseudomonadati</taxon>
        <taxon>Pseudomonadota</taxon>
        <taxon>Gammaproteobacteria</taxon>
        <taxon>Oceanospirillales</taxon>
        <taxon>Oceanospirillaceae</taxon>
        <taxon>Bacterioplanoides</taxon>
    </lineage>
</organism>
<dbReference type="EMBL" id="JBHRYB010000005">
    <property type="protein sequence ID" value="MFC3679823.1"/>
    <property type="molecule type" value="Genomic_DNA"/>
</dbReference>
<feature type="domain" description="NADH-rubredoxin oxidoreductase C-terminal" evidence="6">
    <location>
        <begin position="331"/>
        <end position="397"/>
    </location>
</feature>
<protein>
    <submittedName>
        <fullName evidence="7">NAD(P)/FAD-dependent oxidoreductase</fullName>
    </submittedName>
</protein>
<dbReference type="RefSeq" id="WP_376865611.1">
    <property type="nucleotide sequence ID" value="NZ_JBHRYB010000005.1"/>
</dbReference>
<sequence>MSAPTESPHNTLVIIGNGMASNRLLEQLGEHHPFEQILVLSNEAVPHYNRIMLSPLLAGDTQLSQITPHDEHWYQQRRIRILLNHTVTRLDVAQRQLECGQRRIGFSQLVIATGSQPSIPHLPHADAHNVSGFRDIRDVERMLEQLPQLSHVCVIGAGLLGVEAAVGLRSQGVDVSLLHRNPVLMNRQLDASAAGLLQQSLQQRGIAVHSGISQIELQARGQRVSAVSWNTAGSAQPQQQPTELVIFTTGVSPLIRLAGQQLACDRGILVDQYMRTSVNGIYALGECCQFEQHTYGLVAPIWDQASVLAQQLTQPARQHDQQVYREQSHLTKLKVSGLDVHSLGQVEAGADEETLSYLDEQAMLYKKIILRNNRISGALCLGDVRDSQWYFELMRNQECVTQLRDRLLFGRAACVA</sequence>
<dbReference type="SUPFAM" id="SSF51905">
    <property type="entry name" value="FAD/NAD(P)-binding domain"/>
    <property type="match status" value="2"/>
</dbReference>
<evidence type="ECO:0000259" key="6">
    <source>
        <dbReference type="Pfam" id="PF18267"/>
    </source>
</evidence>
<dbReference type="InterPro" id="IPR023753">
    <property type="entry name" value="FAD/NAD-binding_dom"/>
</dbReference>
<dbReference type="PANTHER" id="PTHR43429">
    <property type="entry name" value="PYRIDINE NUCLEOTIDE-DISULFIDE OXIDOREDUCTASE DOMAIN-CONTAINING"/>
    <property type="match status" value="1"/>
</dbReference>
<dbReference type="Gene3D" id="3.30.390.30">
    <property type="match status" value="1"/>
</dbReference>
<comment type="cofactor">
    <cofactor evidence="1">
        <name>FAD</name>
        <dbReference type="ChEBI" id="CHEBI:57692"/>
    </cofactor>
</comment>
<feature type="domain" description="FAD/NAD(P)-binding" evidence="5">
    <location>
        <begin position="12"/>
        <end position="292"/>
    </location>
</feature>